<name>A0A7Y4B7X2_VIBAL</name>
<feature type="transmembrane region" description="Helical" evidence="1">
    <location>
        <begin position="20"/>
        <end position="37"/>
    </location>
</feature>
<sequence>MEIVKAYKEKVSSLTNEEAAYLIGFISFLAMPLINYFAPFPSYWVFLGFVLSGAIIWLNGIAKQASSLLFVKAFWGVVIIAGTALNLGLASTNVNSILEVPSSPFAYTITVASVLLIPITLSIIGLFLALPLVPIAMFSSVSQLDDFAPKKLLTLSFLKNFGRKSPVLLFGRIVACICLLSTCIAFNKDTSWYLDVVDEKIKWFAYHLETEEFSYCKLGENERVAYLPNGKVVIASKSLDSYNFRVSLCESAL</sequence>
<dbReference type="Proteomes" id="UP000532247">
    <property type="component" value="Unassembled WGS sequence"/>
</dbReference>
<feature type="transmembrane region" description="Helical" evidence="1">
    <location>
        <begin position="43"/>
        <end position="62"/>
    </location>
</feature>
<feature type="transmembrane region" description="Helical" evidence="1">
    <location>
        <begin position="69"/>
        <end position="89"/>
    </location>
</feature>
<feature type="transmembrane region" description="Helical" evidence="1">
    <location>
        <begin position="109"/>
        <end position="133"/>
    </location>
</feature>
<comment type="caution">
    <text evidence="2">The sequence shown here is derived from an EMBL/GenBank/DDBJ whole genome shotgun (WGS) entry which is preliminary data.</text>
</comment>
<keyword evidence="1" id="KW-0812">Transmembrane</keyword>
<evidence type="ECO:0000313" key="2">
    <source>
        <dbReference type="EMBL" id="NOI12203.1"/>
    </source>
</evidence>
<accession>A0A7Y4B7X2</accession>
<dbReference type="EMBL" id="VTYF01000042">
    <property type="protein sequence ID" value="NOI12203.1"/>
    <property type="molecule type" value="Genomic_DNA"/>
</dbReference>
<keyword evidence="1" id="KW-1133">Transmembrane helix</keyword>
<dbReference type="AlphaFoldDB" id="A0A7Y4B7X2"/>
<reference evidence="2 3" key="1">
    <citation type="submission" date="2019-09" db="EMBL/GenBank/DDBJ databases">
        <title>Draft genome sequencing and comparative genomics of hatchery-associated Vibrios.</title>
        <authorList>
            <person name="Kehlet-Delgado H."/>
            <person name="Mueller R.S."/>
        </authorList>
    </citation>
    <scope>NUCLEOTIDE SEQUENCE [LARGE SCALE GENOMIC DNA]</scope>
    <source>
        <strain evidence="2 3">081416A</strain>
    </source>
</reference>
<organism evidence="2 3">
    <name type="scientific">Vibrio alginolyticus</name>
    <dbReference type="NCBI Taxonomy" id="663"/>
    <lineage>
        <taxon>Bacteria</taxon>
        <taxon>Pseudomonadati</taxon>
        <taxon>Pseudomonadota</taxon>
        <taxon>Gammaproteobacteria</taxon>
        <taxon>Vibrionales</taxon>
        <taxon>Vibrionaceae</taxon>
        <taxon>Vibrio</taxon>
    </lineage>
</organism>
<proteinExistence type="predicted"/>
<dbReference type="RefSeq" id="WP_050907847.1">
    <property type="nucleotide sequence ID" value="NZ_CP118930.1"/>
</dbReference>
<feature type="transmembrane region" description="Helical" evidence="1">
    <location>
        <begin position="167"/>
        <end position="187"/>
    </location>
</feature>
<evidence type="ECO:0000256" key="1">
    <source>
        <dbReference type="SAM" id="Phobius"/>
    </source>
</evidence>
<evidence type="ECO:0000313" key="3">
    <source>
        <dbReference type="Proteomes" id="UP000532247"/>
    </source>
</evidence>
<keyword evidence="1" id="KW-0472">Membrane</keyword>
<gene>
    <name evidence="2" type="ORF">F0254_25810</name>
</gene>
<protein>
    <submittedName>
        <fullName evidence="2">Uncharacterized protein</fullName>
    </submittedName>
</protein>